<sequence>MKFIVPESWDILGKILKRGYINSQYPTLDPFEGARLEKSLRISFALPVSATPLVTGSPTSSGTWAGGLDLPPSTSSVPSLPPYPSNTTQVTTAQPDAVLIPPSTLTKPSAKISSTFSAPTGFLVRTPAHPSTRAPRCQSIRSMLA</sequence>
<organism evidence="2 3">
    <name type="scientific">Acer negundo</name>
    <name type="common">Box elder</name>
    <dbReference type="NCBI Taxonomy" id="4023"/>
    <lineage>
        <taxon>Eukaryota</taxon>
        <taxon>Viridiplantae</taxon>
        <taxon>Streptophyta</taxon>
        <taxon>Embryophyta</taxon>
        <taxon>Tracheophyta</taxon>
        <taxon>Spermatophyta</taxon>
        <taxon>Magnoliopsida</taxon>
        <taxon>eudicotyledons</taxon>
        <taxon>Gunneridae</taxon>
        <taxon>Pentapetalae</taxon>
        <taxon>rosids</taxon>
        <taxon>malvids</taxon>
        <taxon>Sapindales</taxon>
        <taxon>Sapindaceae</taxon>
        <taxon>Hippocastanoideae</taxon>
        <taxon>Acereae</taxon>
        <taxon>Acer</taxon>
    </lineage>
</organism>
<feature type="region of interest" description="Disordered" evidence="1">
    <location>
        <begin position="56"/>
        <end position="95"/>
    </location>
</feature>
<protein>
    <submittedName>
        <fullName evidence="2">Uncharacterized protein</fullName>
    </submittedName>
</protein>
<name>A0AAD5IIV2_ACENE</name>
<accession>A0AAD5IIV2</accession>
<evidence type="ECO:0000256" key="1">
    <source>
        <dbReference type="SAM" id="MobiDB-lite"/>
    </source>
</evidence>
<reference evidence="2" key="2">
    <citation type="submission" date="2023-02" db="EMBL/GenBank/DDBJ databases">
        <authorList>
            <person name="Swenson N.G."/>
            <person name="Wegrzyn J.L."/>
            <person name="Mcevoy S.L."/>
        </authorList>
    </citation>
    <scope>NUCLEOTIDE SEQUENCE</scope>
    <source>
        <strain evidence="2">91603</strain>
        <tissue evidence="2">Leaf</tissue>
    </source>
</reference>
<dbReference type="Proteomes" id="UP001064489">
    <property type="component" value="Chromosome 10"/>
</dbReference>
<gene>
    <name evidence="2" type="ORF">LWI28_019731</name>
</gene>
<keyword evidence="3" id="KW-1185">Reference proteome</keyword>
<proteinExistence type="predicted"/>
<comment type="caution">
    <text evidence="2">The sequence shown here is derived from an EMBL/GenBank/DDBJ whole genome shotgun (WGS) entry which is preliminary data.</text>
</comment>
<reference evidence="2" key="1">
    <citation type="journal article" date="2022" name="Plant J.">
        <title>Strategies of tolerance reflected in two North American maple genomes.</title>
        <authorList>
            <person name="McEvoy S.L."/>
            <person name="Sezen U.U."/>
            <person name="Trouern-Trend A."/>
            <person name="McMahon S.M."/>
            <person name="Schaberg P.G."/>
            <person name="Yang J."/>
            <person name="Wegrzyn J.L."/>
            <person name="Swenson N.G."/>
        </authorList>
    </citation>
    <scope>NUCLEOTIDE SEQUENCE</scope>
    <source>
        <strain evidence="2">91603</strain>
    </source>
</reference>
<feature type="region of interest" description="Disordered" evidence="1">
    <location>
        <begin position="126"/>
        <end position="145"/>
    </location>
</feature>
<evidence type="ECO:0000313" key="3">
    <source>
        <dbReference type="Proteomes" id="UP001064489"/>
    </source>
</evidence>
<dbReference type="AlphaFoldDB" id="A0AAD5IIV2"/>
<evidence type="ECO:0000313" key="2">
    <source>
        <dbReference type="EMBL" id="KAI9165746.1"/>
    </source>
</evidence>
<dbReference type="EMBL" id="JAJSOW010000105">
    <property type="protein sequence ID" value="KAI9165746.1"/>
    <property type="molecule type" value="Genomic_DNA"/>
</dbReference>